<protein>
    <submittedName>
        <fullName evidence="1">Glycosyltransferase</fullName>
    </submittedName>
</protein>
<gene>
    <name evidence="1" type="ORF">MML48_7g00012000</name>
</gene>
<comment type="caution">
    <text evidence="1">The sequence shown here is derived from an EMBL/GenBank/DDBJ whole genome shotgun (WGS) entry which is preliminary data.</text>
</comment>
<keyword evidence="2" id="KW-1185">Reference proteome</keyword>
<evidence type="ECO:0000313" key="1">
    <source>
        <dbReference type="EMBL" id="KAI4457964.1"/>
    </source>
</evidence>
<organism evidence="1 2">
    <name type="scientific">Holotrichia oblita</name>
    <name type="common">Chafer beetle</name>
    <dbReference type="NCBI Taxonomy" id="644536"/>
    <lineage>
        <taxon>Eukaryota</taxon>
        <taxon>Metazoa</taxon>
        <taxon>Ecdysozoa</taxon>
        <taxon>Arthropoda</taxon>
        <taxon>Hexapoda</taxon>
        <taxon>Insecta</taxon>
        <taxon>Pterygota</taxon>
        <taxon>Neoptera</taxon>
        <taxon>Endopterygota</taxon>
        <taxon>Coleoptera</taxon>
        <taxon>Polyphaga</taxon>
        <taxon>Scarabaeiformia</taxon>
        <taxon>Scarabaeidae</taxon>
        <taxon>Melolonthinae</taxon>
        <taxon>Holotrichia</taxon>
    </lineage>
</organism>
<dbReference type="Proteomes" id="UP001056778">
    <property type="component" value="Chromosome 7"/>
</dbReference>
<dbReference type="EMBL" id="CM043021">
    <property type="protein sequence ID" value="KAI4457964.1"/>
    <property type="molecule type" value="Genomic_DNA"/>
</dbReference>
<accession>A0ACB9SRK2</accession>
<name>A0ACB9SRK2_HOLOL</name>
<sequence length="95" mass="11555">MENWQALLIFLIARIASVFLVQTWYVADEYWQSLEVAHKFIFGYGELTWEWKLGIRSYIYPLLISFLYKILQFTRLDYVNLLVSRYSCLEQCKHF</sequence>
<reference evidence="1" key="1">
    <citation type="submission" date="2022-04" db="EMBL/GenBank/DDBJ databases">
        <title>Chromosome-scale genome assembly of Holotrichia oblita Faldermann.</title>
        <authorList>
            <person name="Rongchong L."/>
        </authorList>
    </citation>
    <scope>NUCLEOTIDE SEQUENCE</scope>
    <source>
        <strain evidence="1">81SQS9</strain>
    </source>
</reference>
<evidence type="ECO:0000313" key="2">
    <source>
        <dbReference type="Proteomes" id="UP001056778"/>
    </source>
</evidence>
<proteinExistence type="predicted"/>